<evidence type="ECO:0000256" key="1">
    <source>
        <dbReference type="SAM" id="Phobius"/>
    </source>
</evidence>
<accession>A0A0F9SFN7</accession>
<keyword evidence="1" id="KW-0472">Membrane</keyword>
<keyword evidence="1" id="KW-1133">Transmembrane helix</keyword>
<organism evidence="2">
    <name type="scientific">marine sediment metagenome</name>
    <dbReference type="NCBI Taxonomy" id="412755"/>
    <lineage>
        <taxon>unclassified sequences</taxon>
        <taxon>metagenomes</taxon>
        <taxon>ecological metagenomes</taxon>
    </lineage>
</organism>
<evidence type="ECO:0000313" key="2">
    <source>
        <dbReference type="EMBL" id="KKN65839.1"/>
    </source>
</evidence>
<dbReference type="EMBL" id="LAZR01000515">
    <property type="protein sequence ID" value="KKN65839.1"/>
    <property type="molecule type" value="Genomic_DNA"/>
</dbReference>
<feature type="transmembrane region" description="Helical" evidence="1">
    <location>
        <begin position="30"/>
        <end position="48"/>
    </location>
</feature>
<protein>
    <submittedName>
        <fullName evidence="2">Uncharacterized protein</fullName>
    </submittedName>
</protein>
<sequence>MKILGFWWIWWGITIGFISGSFVYYFIKPFWGMLAFSLGLFVGSIFYIQDLRKFIKEKQRGDD</sequence>
<comment type="caution">
    <text evidence="2">The sequence shown here is derived from an EMBL/GenBank/DDBJ whole genome shotgun (WGS) entry which is preliminary data.</text>
</comment>
<dbReference type="AlphaFoldDB" id="A0A0F9SFN7"/>
<name>A0A0F9SFN7_9ZZZZ</name>
<keyword evidence="1" id="KW-0812">Transmembrane</keyword>
<reference evidence="2" key="1">
    <citation type="journal article" date="2015" name="Nature">
        <title>Complex archaea that bridge the gap between prokaryotes and eukaryotes.</title>
        <authorList>
            <person name="Spang A."/>
            <person name="Saw J.H."/>
            <person name="Jorgensen S.L."/>
            <person name="Zaremba-Niedzwiedzka K."/>
            <person name="Martijn J."/>
            <person name="Lind A.E."/>
            <person name="van Eijk R."/>
            <person name="Schleper C."/>
            <person name="Guy L."/>
            <person name="Ettema T.J."/>
        </authorList>
    </citation>
    <scope>NUCLEOTIDE SEQUENCE</scope>
</reference>
<gene>
    <name evidence="2" type="ORF">LCGC14_0477750</name>
</gene>
<proteinExistence type="predicted"/>
<feature type="transmembrane region" description="Helical" evidence="1">
    <location>
        <begin position="7"/>
        <end position="24"/>
    </location>
</feature>